<name>A0ABX8BLP7_9ACTN</name>
<sequence>MSAVLPPAAAWLETRYDRAQRLRVAREETLRRLAGTSDPHRRANLRLHLHNVNAALSRLGATS</sequence>
<evidence type="ECO:0000313" key="2">
    <source>
        <dbReference type="Proteomes" id="UP000676079"/>
    </source>
</evidence>
<organism evidence="1 2">
    <name type="scientific">Nocardiopsis changdeensis</name>
    <dbReference type="NCBI Taxonomy" id="2831969"/>
    <lineage>
        <taxon>Bacteria</taxon>
        <taxon>Bacillati</taxon>
        <taxon>Actinomycetota</taxon>
        <taxon>Actinomycetes</taxon>
        <taxon>Streptosporangiales</taxon>
        <taxon>Nocardiopsidaceae</taxon>
        <taxon>Nocardiopsis</taxon>
    </lineage>
</organism>
<gene>
    <name evidence="1" type="ORF">KGD84_00920</name>
</gene>
<proteinExistence type="predicted"/>
<accession>A0ABX8BLP7</accession>
<protein>
    <submittedName>
        <fullName evidence="1">Uncharacterized protein</fullName>
    </submittedName>
</protein>
<keyword evidence="2" id="KW-1185">Reference proteome</keyword>
<dbReference type="RefSeq" id="WP_220564217.1">
    <property type="nucleotide sequence ID" value="NZ_CP074133.1"/>
</dbReference>
<evidence type="ECO:0000313" key="1">
    <source>
        <dbReference type="EMBL" id="QUX23006.1"/>
    </source>
</evidence>
<dbReference type="Proteomes" id="UP000676079">
    <property type="component" value="Chromosome"/>
</dbReference>
<dbReference type="EMBL" id="CP074133">
    <property type="protein sequence ID" value="QUX23006.1"/>
    <property type="molecule type" value="Genomic_DNA"/>
</dbReference>
<reference evidence="1 2" key="1">
    <citation type="submission" date="2021-05" db="EMBL/GenBank/DDBJ databases">
        <title>Direct Submission.</title>
        <authorList>
            <person name="Li K."/>
            <person name="Gao J."/>
        </authorList>
    </citation>
    <scope>NUCLEOTIDE SEQUENCE [LARGE SCALE GENOMIC DNA]</scope>
    <source>
        <strain evidence="1 2">Mg02</strain>
    </source>
</reference>